<dbReference type="Pfam" id="PF07661">
    <property type="entry name" value="MORN_2"/>
    <property type="match status" value="2"/>
</dbReference>
<dbReference type="PANTHER" id="PTHR33446:SF2">
    <property type="entry name" value="PROTEIN TONB"/>
    <property type="match status" value="1"/>
</dbReference>
<dbReference type="PROSITE" id="PS52015">
    <property type="entry name" value="TONB_CTD"/>
    <property type="match status" value="1"/>
</dbReference>
<dbReference type="PANTHER" id="PTHR33446">
    <property type="entry name" value="PROTEIN TONB-RELATED"/>
    <property type="match status" value="1"/>
</dbReference>
<accession>A0ABX0XEI0</accession>
<protein>
    <recommendedName>
        <fullName evidence="2">TonB C-terminal domain-containing protein</fullName>
    </recommendedName>
</protein>
<dbReference type="SUPFAM" id="SSF82185">
    <property type="entry name" value="Histone H3 K4-specific methyltransferase SET7/9 N-terminal domain"/>
    <property type="match status" value="1"/>
</dbReference>
<sequence length="321" mass="36163">MQSLSFSPHPIFRLATVAFLSICCLACAVRPSILSNAQFKGLYNDDFQPGETEVSTTYQTAISKLGDRYVRRTYFPSTRQIISYGEYTDRRMTTPVGTYKTWYDDGPLRSESQYVAGKRVGISTDYHRNGRVKEVGEYAAGEKSGLWKSYSNEGVLRQTYEYKSDELDGTSTYYEDDGSVTKTIEYRAGEKITDSSTPVSANDDVALRLPEKMPLFPGCESISDYDERKVCADRNMLEFIYKNIRYPSHARQFGVQGIGVVKFVVEKDGSLGDVEVIRGLDTDVSAELLRVVSLMPDWEAGEQGGEKVRVLFNLPVKFKLE</sequence>
<organism evidence="3 4">
    <name type="scientific">Neolewinella antarctica</name>
    <dbReference type="NCBI Taxonomy" id="442734"/>
    <lineage>
        <taxon>Bacteria</taxon>
        <taxon>Pseudomonadati</taxon>
        <taxon>Bacteroidota</taxon>
        <taxon>Saprospiria</taxon>
        <taxon>Saprospirales</taxon>
        <taxon>Lewinellaceae</taxon>
        <taxon>Neolewinella</taxon>
    </lineage>
</organism>
<dbReference type="Gene3D" id="3.90.930.1">
    <property type="match status" value="1"/>
</dbReference>
<dbReference type="SUPFAM" id="SSF74653">
    <property type="entry name" value="TolA/TonB C-terminal domain"/>
    <property type="match status" value="1"/>
</dbReference>
<dbReference type="Pfam" id="PF03544">
    <property type="entry name" value="TonB_C"/>
    <property type="match status" value="1"/>
</dbReference>
<feature type="chain" id="PRO_5045696522" description="TonB C-terminal domain-containing protein" evidence="1">
    <location>
        <begin position="29"/>
        <end position="321"/>
    </location>
</feature>
<dbReference type="InterPro" id="IPR037682">
    <property type="entry name" value="TonB_C"/>
</dbReference>
<dbReference type="InterPro" id="IPR051045">
    <property type="entry name" value="TonB-dependent_transducer"/>
</dbReference>
<evidence type="ECO:0000259" key="2">
    <source>
        <dbReference type="PROSITE" id="PS52015"/>
    </source>
</evidence>
<feature type="domain" description="TonB C-terminal" evidence="2">
    <location>
        <begin position="231"/>
        <end position="321"/>
    </location>
</feature>
<evidence type="ECO:0000313" key="4">
    <source>
        <dbReference type="Proteomes" id="UP000770785"/>
    </source>
</evidence>
<proteinExistence type="predicted"/>
<evidence type="ECO:0000256" key="1">
    <source>
        <dbReference type="SAM" id="SignalP"/>
    </source>
</evidence>
<dbReference type="RefSeq" id="WP_168038077.1">
    <property type="nucleotide sequence ID" value="NZ_JAATJH010000004.1"/>
</dbReference>
<keyword evidence="1" id="KW-0732">Signal</keyword>
<feature type="signal peptide" evidence="1">
    <location>
        <begin position="1"/>
        <end position="28"/>
    </location>
</feature>
<dbReference type="Gene3D" id="3.30.1150.10">
    <property type="match status" value="1"/>
</dbReference>
<keyword evidence="4" id="KW-1185">Reference proteome</keyword>
<dbReference type="Proteomes" id="UP000770785">
    <property type="component" value="Unassembled WGS sequence"/>
</dbReference>
<name>A0ABX0XEI0_9BACT</name>
<evidence type="ECO:0000313" key="3">
    <source>
        <dbReference type="EMBL" id="NJC27198.1"/>
    </source>
</evidence>
<reference evidence="3 4" key="1">
    <citation type="submission" date="2020-03" db="EMBL/GenBank/DDBJ databases">
        <title>Genomic Encyclopedia of Type Strains, Phase IV (KMG-IV): sequencing the most valuable type-strain genomes for metagenomic binning, comparative biology and taxonomic classification.</title>
        <authorList>
            <person name="Goeker M."/>
        </authorList>
    </citation>
    <scope>NUCLEOTIDE SEQUENCE [LARGE SCALE GENOMIC DNA]</scope>
    <source>
        <strain evidence="3 4">DSM 105096</strain>
    </source>
</reference>
<comment type="caution">
    <text evidence="3">The sequence shown here is derived from an EMBL/GenBank/DDBJ whole genome shotgun (WGS) entry which is preliminary data.</text>
</comment>
<gene>
    <name evidence="3" type="ORF">GGR27_002711</name>
</gene>
<dbReference type="InterPro" id="IPR011652">
    <property type="entry name" value="MORN_2"/>
</dbReference>
<dbReference type="EMBL" id="JAATJH010000004">
    <property type="protein sequence ID" value="NJC27198.1"/>
    <property type="molecule type" value="Genomic_DNA"/>
</dbReference>